<dbReference type="EMBL" id="MU157952">
    <property type="protein sequence ID" value="KAF9522286.1"/>
    <property type="molecule type" value="Genomic_DNA"/>
</dbReference>
<dbReference type="AlphaFoldDB" id="A0A9P6JIF2"/>
<keyword evidence="3" id="KW-1185">Reference proteome</keyword>
<feature type="compositionally biased region" description="Polar residues" evidence="1">
    <location>
        <begin position="211"/>
        <end position="223"/>
    </location>
</feature>
<feature type="compositionally biased region" description="Low complexity" evidence="1">
    <location>
        <begin position="305"/>
        <end position="329"/>
    </location>
</feature>
<feature type="region of interest" description="Disordered" evidence="1">
    <location>
        <begin position="244"/>
        <end position="293"/>
    </location>
</feature>
<feature type="region of interest" description="Disordered" evidence="1">
    <location>
        <begin position="305"/>
        <end position="399"/>
    </location>
</feature>
<evidence type="ECO:0000313" key="3">
    <source>
        <dbReference type="Proteomes" id="UP000807306"/>
    </source>
</evidence>
<feature type="compositionally biased region" description="Polar residues" evidence="1">
    <location>
        <begin position="339"/>
        <end position="357"/>
    </location>
</feature>
<feature type="compositionally biased region" description="Low complexity" evidence="1">
    <location>
        <begin position="358"/>
        <end position="399"/>
    </location>
</feature>
<name>A0A9P6JIF2_9AGAR</name>
<proteinExistence type="predicted"/>
<dbReference type="Proteomes" id="UP000807306">
    <property type="component" value="Unassembled WGS sequence"/>
</dbReference>
<accession>A0A9P6JIF2</accession>
<comment type="caution">
    <text evidence="2">The sequence shown here is derived from an EMBL/GenBank/DDBJ whole genome shotgun (WGS) entry which is preliminary data.</text>
</comment>
<feature type="compositionally biased region" description="Low complexity" evidence="1">
    <location>
        <begin position="1"/>
        <end position="14"/>
    </location>
</feature>
<evidence type="ECO:0000256" key="1">
    <source>
        <dbReference type="SAM" id="MobiDB-lite"/>
    </source>
</evidence>
<protein>
    <submittedName>
        <fullName evidence="2">Uncharacterized protein</fullName>
    </submittedName>
</protein>
<gene>
    <name evidence="2" type="ORF">CPB83DRAFT_899763</name>
</gene>
<sequence>MKDNKPTNNNKPTPSNGDGASRQTPEDPFNPTTPTTPTNTQQQDGRSVSAPGSAARYHVINMALLEDQITRAGLYAIKCAENKQLAIAVRRDADRDASATLQRFYSANEFNRALLEEEVERAAQHAISAVENEQFAISTRLEADQEASIALQKFFGAKEALRRERNGELLPMHLQLSRLKPSDYGPPSAFVGGVPAGNVPPTVFEDGSPSARPSQSNRNFPSSLTPELFQATLERRAQKAKAEAESIFKSKKGKARATTPVSQAPLAPFGSGSRAHPYSFSPQSTPSASWGSQVVTLGSSPPVFVSSQPVSTPTPTQISTTSAQSTPSTDVAMEDAPMTATSVQSPPDLDITSTTDGASPSTPIASTSAAPSTPVASTSATPSTPVASTSATPSTPVAGPSTAPTFAAIAAMADDEYASTFDTFSPEVLLELDEHMSRLPNHPICYAGCSCTYVSNPHDVPDRRDVD</sequence>
<organism evidence="2 3">
    <name type="scientific">Crepidotus variabilis</name>
    <dbReference type="NCBI Taxonomy" id="179855"/>
    <lineage>
        <taxon>Eukaryota</taxon>
        <taxon>Fungi</taxon>
        <taxon>Dikarya</taxon>
        <taxon>Basidiomycota</taxon>
        <taxon>Agaricomycotina</taxon>
        <taxon>Agaricomycetes</taxon>
        <taxon>Agaricomycetidae</taxon>
        <taxon>Agaricales</taxon>
        <taxon>Agaricineae</taxon>
        <taxon>Crepidotaceae</taxon>
        <taxon>Crepidotus</taxon>
    </lineage>
</organism>
<evidence type="ECO:0000313" key="2">
    <source>
        <dbReference type="EMBL" id="KAF9522286.1"/>
    </source>
</evidence>
<feature type="compositionally biased region" description="Low complexity" evidence="1">
    <location>
        <begin position="30"/>
        <end position="43"/>
    </location>
</feature>
<feature type="compositionally biased region" description="Polar residues" evidence="1">
    <location>
        <begin position="280"/>
        <end position="293"/>
    </location>
</feature>
<feature type="region of interest" description="Disordered" evidence="1">
    <location>
        <begin position="1"/>
        <end position="52"/>
    </location>
</feature>
<reference evidence="2" key="1">
    <citation type="submission" date="2020-11" db="EMBL/GenBank/DDBJ databases">
        <authorList>
            <consortium name="DOE Joint Genome Institute"/>
            <person name="Ahrendt S."/>
            <person name="Riley R."/>
            <person name="Andreopoulos W."/>
            <person name="Labutti K."/>
            <person name="Pangilinan J."/>
            <person name="Ruiz-Duenas F.J."/>
            <person name="Barrasa J.M."/>
            <person name="Sanchez-Garcia M."/>
            <person name="Camarero S."/>
            <person name="Miyauchi S."/>
            <person name="Serrano A."/>
            <person name="Linde D."/>
            <person name="Babiker R."/>
            <person name="Drula E."/>
            <person name="Ayuso-Fernandez I."/>
            <person name="Pacheco R."/>
            <person name="Padilla G."/>
            <person name="Ferreira P."/>
            <person name="Barriuso J."/>
            <person name="Kellner H."/>
            <person name="Castanera R."/>
            <person name="Alfaro M."/>
            <person name="Ramirez L."/>
            <person name="Pisabarro A.G."/>
            <person name="Kuo A."/>
            <person name="Tritt A."/>
            <person name="Lipzen A."/>
            <person name="He G."/>
            <person name="Yan M."/>
            <person name="Ng V."/>
            <person name="Cullen D."/>
            <person name="Martin F."/>
            <person name="Rosso M.-N."/>
            <person name="Henrissat B."/>
            <person name="Hibbett D."/>
            <person name="Martinez A.T."/>
            <person name="Grigoriev I.V."/>
        </authorList>
    </citation>
    <scope>NUCLEOTIDE SEQUENCE</scope>
    <source>
        <strain evidence="2">CBS 506.95</strain>
    </source>
</reference>
<feature type="region of interest" description="Disordered" evidence="1">
    <location>
        <begin position="195"/>
        <end position="223"/>
    </location>
</feature>